<dbReference type="GO" id="GO:0005524">
    <property type="term" value="F:ATP binding"/>
    <property type="evidence" value="ECO:0007669"/>
    <property type="project" value="UniProtKB-KW"/>
</dbReference>
<dbReference type="PANTHER" id="PTHR22594">
    <property type="entry name" value="ASPARTYL/LYSYL-TRNA SYNTHETASE"/>
    <property type="match status" value="1"/>
</dbReference>
<dbReference type="GO" id="GO:0005739">
    <property type="term" value="C:mitochondrion"/>
    <property type="evidence" value="ECO:0007669"/>
    <property type="project" value="TreeGrafter"/>
</dbReference>
<accession>A0AAD1ZJU3</accession>
<keyword evidence="2" id="KW-0030">Aminoacyl-tRNA synthetase</keyword>
<keyword evidence="1" id="KW-0648">Protein biosynthesis</keyword>
<dbReference type="PANTHER" id="PTHR22594:SF36">
    <property type="entry name" value="ASPARAGINE--TRNA LIGASE, CYTOPLASMIC 2"/>
    <property type="match status" value="1"/>
</dbReference>
<dbReference type="Gene3D" id="3.30.930.10">
    <property type="entry name" value="Bira Bifunctional Protein, Domain 2"/>
    <property type="match status" value="1"/>
</dbReference>
<evidence type="ECO:0000256" key="2">
    <source>
        <dbReference type="ARBA" id="ARBA00023146"/>
    </source>
</evidence>
<reference evidence="3" key="1">
    <citation type="submission" date="2023-05" db="EMBL/GenBank/DDBJ databases">
        <authorList>
            <person name="Huff M."/>
        </authorList>
    </citation>
    <scope>NUCLEOTIDE SEQUENCE</scope>
</reference>
<evidence type="ECO:0000313" key="3">
    <source>
        <dbReference type="EMBL" id="CAI9770669.1"/>
    </source>
</evidence>
<dbReference type="SUPFAM" id="SSF55681">
    <property type="entry name" value="Class II aaRS and biotin synthetases"/>
    <property type="match status" value="1"/>
</dbReference>
<gene>
    <name evidence="3" type="ORF">FPE_LOCUS18099</name>
</gene>
<protein>
    <submittedName>
        <fullName evidence="3">Uncharacterized protein</fullName>
    </submittedName>
</protein>
<evidence type="ECO:0000256" key="1">
    <source>
        <dbReference type="ARBA" id="ARBA00022917"/>
    </source>
</evidence>
<dbReference type="EMBL" id="OU503046">
    <property type="protein sequence ID" value="CAI9770669.1"/>
    <property type="molecule type" value="Genomic_DNA"/>
</dbReference>
<dbReference type="InterPro" id="IPR045864">
    <property type="entry name" value="aa-tRNA-synth_II/BPL/LPL"/>
</dbReference>
<evidence type="ECO:0000313" key="4">
    <source>
        <dbReference type="Proteomes" id="UP000834106"/>
    </source>
</evidence>
<name>A0AAD1ZJU3_9LAMI</name>
<proteinExistence type="predicted"/>
<keyword evidence="4" id="KW-1185">Reference proteome</keyword>
<dbReference type="AlphaFoldDB" id="A0AAD1ZJU3"/>
<dbReference type="GO" id="GO:0006421">
    <property type="term" value="P:asparaginyl-tRNA aminoacylation"/>
    <property type="evidence" value="ECO:0007669"/>
    <property type="project" value="TreeGrafter"/>
</dbReference>
<keyword evidence="2" id="KW-0436">Ligase</keyword>
<organism evidence="3 4">
    <name type="scientific">Fraxinus pennsylvanica</name>
    <dbReference type="NCBI Taxonomy" id="56036"/>
    <lineage>
        <taxon>Eukaryota</taxon>
        <taxon>Viridiplantae</taxon>
        <taxon>Streptophyta</taxon>
        <taxon>Embryophyta</taxon>
        <taxon>Tracheophyta</taxon>
        <taxon>Spermatophyta</taxon>
        <taxon>Magnoliopsida</taxon>
        <taxon>eudicotyledons</taxon>
        <taxon>Gunneridae</taxon>
        <taxon>Pentapetalae</taxon>
        <taxon>asterids</taxon>
        <taxon>lamiids</taxon>
        <taxon>Lamiales</taxon>
        <taxon>Oleaceae</taxon>
        <taxon>Oleeae</taxon>
        <taxon>Fraxinus</taxon>
    </lineage>
</organism>
<dbReference type="Proteomes" id="UP000834106">
    <property type="component" value="Chromosome 11"/>
</dbReference>
<dbReference type="GO" id="GO:0004816">
    <property type="term" value="F:asparagine-tRNA ligase activity"/>
    <property type="evidence" value="ECO:0007669"/>
    <property type="project" value="TreeGrafter"/>
</dbReference>
<sequence>MVDFDTELCWKESMVYGSKVATCPHKVNYSCYEFATYSILYDLQFWSFYDDMANIDKRNTGFVSSFARNAGKSFFLKLQFEVNLEPEMLELLGQRDGGVGILGRRVVVGGWVKSSQEVLGGGEQRIRDKLDKVIPKPPQPSMAILQISDGSCVAGLQVVVDSSLAPPARIMPTGTCILAEGKIKNQSTLENAGGAKLEVNKALVRDPKRTTELISQLEAKEKTRSGKPIRTDDKDKFSEDFFSYQTFLTVSGLLHLESYACALGNVRTLIRGNQNEESFISVEYKGLGKEQYEWFLDLRRHGTAKCSGFTFLFDALVLYATGLNDARDAVPFLEVLAKPITEILPRKTLEQVSSKLPSLKG</sequence>